<keyword evidence="1" id="KW-0812">Transmembrane</keyword>
<keyword evidence="1" id="KW-1133">Transmembrane helix</keyword>
<organism evidence="2 3">
    <name type="scientific">Fluviicola chungangensis</name>
    <dbReference type="NCBI Taxonomy" id="2597671"/>
    <lineage>
        <taxon>Bacteria</taxon>
        <taxon>Pseudomonadati</taxon>
        <taxon>Bacteroidota</taxon>
        <taxon>Flavobacteriia</taxon>
        <taxon>Flavobacteriales</taxon>
        <taxon>Crocinitomicaceae</taxon>
        <taxon>Fluviicola</taxon>
    </lineage>
</organism>
<gene>
    <name evidence="2" type="ORF">FO442_12190</name>
</gene>
<feature type="transmembrane region" description="Helical" evidence="1">
    <location>
        <begin position="12"/>
        <end position="31"/>
    </location>
</feature>
<protein>
    <submittedName>
        <fullName evidence="2">Uncharacterized protein</fullName>
    </submittedName>
</protein>
<name>A0A556MRW7_9FLAO</name>
<dbReference type="EMBL" id="VLPL01000005">
    <property type="protein sequence ID" value="TSJ42519.1"/>
    <property type="molecule type" value="Genomic_DNA"/>
</dbReference>
<sequence>MKTKAPIKILTLTLFMSLISGFVLYQGGYLFSGRKKEKYFSDSNGGTGSQLGSLSKKKYGLSTFQKLQLSGGFDPKYFDTMYVEPAQNDHFIGSSKSMIVKFKEPQIDLGSSYLKTQLKAQQKKKK</sequence>
<proteinExistence type="predicted"/>
<reference evidence="2 3" key="1">
    <citation type="submission" date="2019-07" db="EMBL/GenBank/DDBJ databases">
        <authorList>
            <person name="Huq M.A."/>
        </authorList>
    </citation>
    <scope>NUCLEOTIDE SEQUENCE [LARGE SCALE GENOMIC DNA]</scope>
    <source>
        <strain evidence="2 3">MAH-3</strain>
    </source>
</reference>
<keyword evidence="3" id="KW-1185">Reference proteome</keyword>
<keyword evidence="1" id="KW-0472">Membrane</keyword>
<evidence type="ECO:0000313" key="2">
    <source>
        <dbReference type="EMBL" id="TSJ42519.1"/>
    </source>
</evidence>
<dbReference type="Proteomes" id="UP000316008">
    <property type="component" value="Unassembled WGS sequence"/>
</dbReference>
<dbReference type="RefSeq" id="WP_144333472.1">
    <property type="nucleotide sequence ID" value="NZ_VLPL01000005.1"/>
</dbReference>
<dbReference type="AlphaFoldDB" id="A0A556MRW7"/>
<dbReference type="OrthoDB" id="9972714at2"/>
<evidence type="ECO:0000313" key="3">
    <source>
        <dbReference type="Proteomes" id="UP000316008"/>
    </source>
</evidence>
<accession>A0A556MRW7</accession>
<evidence type="ECO:0000256" key="1">
    <source>
        <dbReference type="SAM" id="Phobius"/>
    </source>
</evidence>
<comment type="caution">
    <text evidence="2">The sequence shown here is derived from an EMBL/GenBank/DDBJ whole genome shotgun (WGS) entry which is preliminary data.</text>
</comment>